<dbReference type="PANTHER" id="PTHR43401">
    <property type="entry name" value="L-THREONINE 3-DEHYDROGENASE"/>
    <property type="match status" value="1"/>
</dbReference>
<dbReference type="AlphaFoldDB" id="A0A366HYH5"/>
<dbReference type="GO" id="GO:0016491">
    <property type="term" value="F:oxidoreductase activity"/>
    <property type="evidence" value="ECO:0007669"/>
    <property type="project" value="UniProtKB-KW"/>
</dbReference>
<evidence type="ECO:0000259" key="2">
    <source>
        <dbReference type="Pfam" id="PF00107"/>
    </source>
</evidence>
<keyword evidence="4" id="KW-1185">Reference proteome</keyword>
<dbReference type="InterPro" id="IPR036291">
    <property type="entry name" value="NAD(P)-bd_dom_sf"/>
</dbReference>
<gene>
    <name evidence="3" type="ORF">DES36_12915</name>
</gene>
<organism evidence="3 4">
    <name type="scientific">Alkalibaculum bacchi</name>
    <dbReference type="NCBI Taxonomy" id="645887"/>
    <lineage>
        <taxon>Bacteria</taxon>
        <taxon>Bacillati</taxon>
        <taxon>Bacillota</taxon>
        <taxon>Clostridia</taxon>
        <taxon>Eubacteriales</taxon>
        <taxon>Eubacteriaceae</taxon>
        <taxon>Alkalibaculum</taxon>
    </lineage>
</organism>
<accession>A0A366HYH5</accession>
<name>A0A366HYH5_9FIRM</name>
<dbReference type="PANTHER" id="PTHR43401:SF2">
    <property type="entry name" value="L-THREONINE 3-DEHYDROGENASE"/>
    <property type="match status" value="1"/>
</dbReference>
<dbReference type="InterPro" id="IPR013149">
    <property type="entry name" value="ADH-like_C"/>
</dbReference>
<evidence type="ECO:0000313" key="3">
    <source>
        <dbReference type="EMBL" id="RBP57470.1"/>
    </source>
</evidence>
<reference evidence="3 4" key="1">
    <citation type="submission" date="2018-06" db="EMBL/GenBank/DDBJ databases">
        <title>Genomic Encyclopedia of Type Strains, Phase IV (KMG-IV): sequencing the most valuable type-strain genomes for metagenomic binning, comparative biology and taxonomic classification.</title>
        <authorList>
            <person name="Goeker M."/>
        </authorList>
    </citation>
    <scope>NUCLEOTIDE SEQUENCE [LARGE SCALE GENOMIC DNA]</scope>
    <source>
        <strain evidence="3 4">DSM 22112</strain>
    </source>
</reference>
<dbReference type="Gene3D" id="3.90.180.10">
    <property type="entry name" value="Medium-chain alcohol dehydrogenases, catalytic domain"/>
    <property type="match status" value="1"/>
</dbReference>
<dbReference type="EMBL" id="QNRX01000029">
    <property type="protein sequence ID" value="RBP57470.1"/>
    <property type="molecule type" value="Genomic_DNA"/>
</dbReference>
<evidence type="ECO:0000313" key="4">
    <source>
        <dbReference type="Proteomes" id="UP000253490"/>
    </source>
</evidence>
<comment type="caution">
    <text evidence="3">The sequence shown here is derived from an EMBL/GenBank/DDBJ whole genome shotgun (WGS) entry which is preliminary data.</text>
</comment>
<dbReference type="Proteomes" id="UP000253490">
    <property type="component" value="Unassembled WGS sequence"/>
</dbReference>
<protein>
    <submittedName>
        <fullName evidence="3">2-desacetyl-2-hydroxyethyl bacteriochlorophyllide A dehydrogenase</fullName>
    </submittedName>
</protein>
<evidence type="ECO:0000256" key="1">
    <source>
        <dbReference type="ARBA" id="ARBA00023002"/>
    </source>
</evidence>
<dbReference type="Pfam" id="PF00107">
    <property type="entry name" value="ADH_zinc_N"/>
    <property type="match status" value="1"/>
</dbReference>
<dbReference type="RefSeq" id="WP_242981785.1">
    <property type="nucleotide sequence ID" value="NZ_QNRX01000029.1"/>
</dbReference>
<dbReference type="InterPro" id="IPR050129">
    <property type="entry name" value="Zn_alcohol_dh"/>
</dbReference>
<dbReference type="Gene3D" id="3.40.50.720">
    <property type="entry name" value="NAD(P)-binding Rossmann-like Domain"/>
    <property type="match status" value="1"/>
</dbReference>
<proteinExistence type="predicted"/>
<dbReference type="SUPFAM" id="SSF51735">
    <property type="entry name" value="NAD(P)-binding Rossmann-fold domains"/>
    <property type="match status" value="1"/>
</dbReference>
<feature type="domain" description="Alcohol dehydrogenase-like C-terminal" evidence="2">
    <location>
        <begin position="26"/>
        <end position="153"/>
    </location>
</feature>
<keyword evidence="1" id="KW-0560">Oxidoreductase</keyword>
<sequence length="191" mass="20961">MCYHSVDTAGIKLGEMVLVIGCGTMGLLHTMLSVKKGASVIVSDMNEERLKLAQKLGAKYIINPSKEDLEQRIMEITDGKKVQVIFDTTPVAEVVEDACKVLSNNGRLVLYSSFYPDKPVTFSPDWIHKSGVKIMGTANSNTQDFVKATSMLSEGIINIKDLISEVYPVDQAKQALESAAKGDKFRVIITF</sequence>